<comment type="subcellular location">
    <subcellularLocation>
        <location evidence="1">Membrane</location>
        <topology evidence="1">Multi-pass membrane protein</topology>
    </subcellularLocation>
</comment>
<proteinExistence type="inferred from homology"/>
<protein>
    <recommendedName>
        <fullName evidence="8">Bacterial sugar transferase domain-containing protein</fullName>
    </recommendedName>
</protein>
<organism evidence="9 10">
    <name type="scientific">Candidatus Magasanikbacteria bacterium CG10_big_fil_rev_8_21_14_0_10_47_10</name>
    <dbReference type="NCBI Taxonomy" id="1974652"/>
    <lineage>
        <taxon>Bacteria</taxon>
        <taxon>Candidatus Magasanikiibacteriota</taxon>
    </lineage>
</organism>
<dbReference type="AlphaFoldDB" id="A0A2H0TQD3"/>
<evidence type="ECO:0000259" key="8">
    <source>
        <dbReference type="Pfam" id="PF02397"/>
    </source>
</evidence>
<dbReference type="PANTHER" id="PTHR30576:SF0">
    <property type="entry name" value="UNDECAPRENYL-PHOSPHATE N-ACETYLGALACTOSAMINYL 1-PHOSPHATE TRANSFERASE-RELATED"/>
    <property type="match status" value="1"/>
</dbReference>
<feature type="transmembrane region" description="Helical" evidence="7">
    <location>
        <begin position="12"/>
        <end position="30"/>
    </location>
</feature>
<evidence type="ECO:0000256" key="7">
    <source>
        <dbReference type="SAM" id="Phobius"/>
    </source>
</evidence>
<reference evidence="10" key="1">
    <citation type="submission" date="2017-09" db="EMBL/GenBank/DDBJ databases">
        <title>Depth-based differentiation of microbial function through sediment-hosted aquifers and enrichment of novel symbionts in the deep terrestrial subsurface.</title>
        <authorList>
            <person name="Probst A.J."/>
            <person name="Ladd B."/>
            <person name="Jarett J.K."/>
            <person name="Geller-Mcgrath D.E."/>
            <person name="Sieber C.M.K."/>
            <person name="Emerson J.B."/>
            <person name="Anantharaman K."/>
            <person name="Thomas B.C."/>
            <person name="Malmstrom R."/>
            <person name="Stieglmeier M."/>
            <person name="Klingl A."/>
            <person name="Woyke T."/>
            <person name="Ryan C.M."/>
            <person name="Banfield J.F."/>
        </authorList>
    </citation>
    <scope>NUCLEOTIDE SEQUENCE [LARGE SCALE GENOMIC DNA]</scope>
</reference>
<keyword evidence="6 7" id="KW-0472">Membrane</keyword>
<dbReference type="Proteomes" id="UP000230154">
    <property type="component" value="Unassembled WGS sequence"/>
</dbReference>
<dbReference type="GO" id="GO:0016780">
    <property type="term" value="F:phosphotransferase activity, for other substituted phosphate groups"/>
    <property type="evidence" value="ECO:0007669"/>
    <property type="project" value="TreeGrafter"/>
</dbReference>
<dbReference type="NCBIfam" id="TIGR03025">
    <property type="entry name" value="EPS_sugtrans"/>
    <property type="match status" value="1"/>
</dbReference>
<evidence type="ECO:0000256" key="1">
    <source>
        <dbReference type="ARBA" id="ARBA00004141"/>
    </source>
</evidence>
<evidence type="ECO:0000313" key="9">
    <source>
        <dbReference type="EMBL" id="PIR74361.1"/>
    </source>
</evidence>
<feature type="transmembrane region" description="Helical" evidence="7">
    <location>
        <begin position="50"/>
        <end position="67"/>
    </location>
</feature>
<dbReference type="InterPro" id="IPR017475">
    <property type="entry name" value="EPS_sugar_tfrase"/>
</dbReference>
<dbReference type="Gene3D" id="3.40.50.720">
    <property type="entry name" value="NAD(P)-binding Rossmann-like Domain"/>
    <property type="match status" value="1"/>
</dbReference>
<evidence type="ECO:0000256" key="4">
    <source>
        <dbReference type="ARBA" id="ARBA00022692"/>
    </source>
</evidence>
<accession>A0A2H0TQD3</accession>
<evidence type="ECO:0000256" key="3">
    <source>
        <dbReference type="ARBA" id="ARBA00022679"/>
    </source>
</evidence>
<sequence>MTVVYRLKQLMLIVGDLTMFVASFFIAQVLRHQTYPSGDVTVRHVKLFAITYLMWILVNYINGLYDLRFRSNKIAFDRRIFSTALMSLVVGVVFFYIIPSRGITPKTILLFNVVIGYALLYAWRIGAERLLGISKLQTNVVFVGYSEDVSELVTLIEGDMSKGYRVCALVDPEKKLPPHEKVGMQTDIYHAIKTLRPIISNKRVDMVVIAGHLHGDEETMRELYELLFWPVQLIHLPAFYERLTGRIPPSTFSESWFLDHLRHADSPVYERWKSLMDYAAALILGVILLLLLPFVALAIKLTSRGPLFYSQKRVGKGGETFMLYKFRSMYALTQDGSAEIGGYEFTRKDDERITPVGNFLRKMRIDELPQVLNLLRRDITLIGPRPERPDLVNELTEEMPYYPLRHVIKPGLSGWAVLHQNYADSKEASLVKLQYDLYYIKNRSFLLDISIILRTFNVVLRLLGQ</sequence>
<evidence type="ECO:0000256" key="6">
    <source>
        <dbReference type="ARBA" id="ARBA00023136"/>
    </source>
</evidence>
<dbReference type="GO" id="GO:0016020">
    <property type="term" value="C:membrane"/>
    <property type="evidence" value="ECO:0007669"/>
    <property type="project" value="UniProtKB-SubCell"/>
</dbReference>
<dbReference type="PANTHER" id="PTHR30576">
    <property type="entry name" value="COLANIC BIOSYNTHESIS UDP-GLUCOSE LIPID CARRIER TRANSFERASE"/>
    <property type="match status" value="1"/>
</dbReference>
<feature type="transmembrane region" description="Helical" evidence="7">
    <location>
        <begin position="278"/>
        <end position="299"/>
    </location>
</feature>
<feature type="transmembrane region" description="Helical" evidence="7">
    <location>
        <begin position="79"/>
        <end position="97"/>
    </location>
</feature>
<comment type="caution">
    <text evidence="9">The sequence shown here is derived from an EMBL/GenBank/DDBJ whole genome shotgun (WGS) entry which is preliminary data.</text>
</comment>
<gene>
    <name evidence="9" type="ORF">COU35_02840</name>
</gene>
<feature type="domain" description="Bacterial sugar transferase" evidence="8">
    <location>
        <begin position="273"/>
        <end position="460"/>
    </location>
</feature>
<dbReference type="EMBL" id="PFCB01000022">
    <property type="protein sequence ID" value="PIR74361.1"/>
    <property type="molecule type" value="Genomic_DNA"/>
</dbReference>
<feature type="transmembrane region" description="Helical" evidence="7">
    <location>
        <begin position="103"/>
        <end position="123"/>
    </location>
</feature>
<evidence type="ECO:0000256" key="5">
    <source>
        <dbReference type="ARBA" id="ARBA00022989"/>
    </source>
</evidence>
<name>A0A2H0TQD3_9BACT</name>
<dbReference type="Pfam" id="PF02397">
    <property type="entry name" value="Bac_transf"/>
    <property type="match status" value="1"/>
</dbReference>
<keyword evidence="3" id="KW-0808">Transferase</keyword>
<dbReference type="InterPro" id="IPR003362">
    <property type="entry name" value="Bact_transf"/>
</dbReference>
<keyword evidence="5 7" id="KW-1133">Transmembrane helix</keyword>
<comment type="similarity">
    <text evidence="2">Belongs to the bacterial sugar transferase family.</text>
</comment>
<dbReference type="Pfam" id="PF13727">
    <property type="entry name" value="CoA_binding_3"/>
    <property type="match status" value="1"/>
</dbReference>
<evidence type="ECO:0000256" key="2">
    <source>
        <dbReference type="ARBA" id="ARBA00006464"/>
    </source>
</evidence>
<keyword evidence="4 7" id="KW-0812">Transmembrane</keyword>
<evidence type="ECO:0000313" key="10">
    <source>
        <dbReference type="Proteomes" id="UP000230154"/>
    </source>
</evidence>